<evidence type="ECO:0000256" key="3">
    <source>
        <dbReference type="ARBA" id="ARBA00022490"/>
    </source>
</evidence>
<evidence type="ECO:0000256" key="2">
    <source>
        <dbReference type="ARBA" id="ARBA00004752"/>
    </source>
</evidence>
<keyword evidence="3" id="KW-0963">Cytoplasm</keyword>
<reference evidence="8" key="1">
    <citation type="submission" date="2021-11" db="EMBL/GenBank/DDBJ databases">
        <title>Streptomyces corallinus and Kineosporia corallina sp. nov., two new coral-derived marine actinobacteria.</title>
        <authorList>
            <person name="Buangrab K."/>
            <person name="Sutthacheep M."/>
            <person name="Yeemin T."/>
            <person name="Harunari E."/>
            <person name="Igarashi Y."/>
            <person name="Sripreechasak P."/>
            <person name="Kanchanasin P."/>
            <person name="Tanasupawat S."/>
            <person name="Phongsopitanun W."/>
        </authorList>
    </citation>
    <scope>NUCLEOTIDE SEQUENCE</scope>
    <source>
        <strain evidence="8">JCM 31032</strain>
    </source>
</reference>
<comment type="caution">
    <text evidence="8">The sequence shown here is derived from an EMBL/GenBank/DDBJ whole genome shotgun (WGS) entry which is preliminary data.</text>
</comment>
<evidence type="ECO:0000256" key="6">
    <source>
        <dbReference type="ARBA" id="ARBA00022840"/>
    </source>
</evidence>
<gene>
    <name evidence="8" type="primary">murD</name>
    <name evidence="8" type="ORF">LR394_11270</name>
</gene>
<keyword evidence="9" id="KW-1185">Reference proteome</keyword>
<dbReference type="Gene3D" id="3.40.50.720">
    <property type="entry name" value="NAD(P)-binding Rossmann-like Domain"/>
    <property type="match status" value="1"/>
</dbReference>
<dbReference type="PANTHER" id="PTHR43692">
    <property type="entry name" value="UDP-N-ACETYLMURAMOYLALANINE--D-GLUTAMATE LIGASE"/>
    <property type="match status" value="1"/>
</dbReference>
<dbReference type="Gene3D" id="3.90.190.20">
    <property type="entry name" value="Mur ligase, C-terminal domain"/>
    <property type="match status" value="1"/>
</dbReference>
<dbReference type="AlphaFoldDB" id="A0A9X1NAP7"/>
<name>A0A9X1NAP7_9ACTN</name>
<accession>A0A9X1NAP7</accession>
<dbReference type="GO" id="GO:0008764">
    <property type="term" value="F:UDP-N-acetylmuramoylalanine-D-glutamate ligase activity"/>
    <property type="evidence" value="ECO:0007669"/>
    <property type="project" value="UniProtKB-EC"/>
</dbReference>
<dbReference type="EMBL" id="JAJOMB010000005">
    <property type="protein sequence ID" value="MCD5311482.1"/>
    <property type="molecule type" value="Genomic_DNA"/>
</dbReference>
<evidence type="ECO:0000256" key="1">
    <source>
        <dbReference type="ARBA" id="ARBA00004496"/>
    </source>
</evidence>
<organism evidence="8 9">
    <name type="scientific">Kineosporia babensis</name>
    <dbReference type="NCBI Taxonomy" id="499548"/>
    <lineage>
        <taxon>Bacteria</taxon>
        <taxon>Bacillati</taxon>
        <taxon>Actinomycetota</taxon>
        <taxon>Actinomycetes</taxon>
        <taxon>Kineosporiales</taxon>
        <taxon>Kineosporiaceae</taxon>
        <taxon>Kineosporia</taxon>
    </lineage>
</organism>
<dbReference type="GO" id="GO:0005524">
    <property type="term" value="F:ATP binding"/>
    <property type="evidence" value="ECO:0007669"/>
    <property type="project" value="UniProtKB-KW"/>
</dbReference>
<dbReference type="GO" id="GO:0005737">
    <property type="term" value="C:cytoplasm"/>
    <property type="evidence" value="ECO:0007669"/>
    <property type="project" value="UniProtKB-SubCell"/>
</dbReference>
<dbReference type="SUPFAM" id="SSF51984">
    <property type="entry name" value="MurCD N-terminal domain"/>
    <property type="match status" value="1"/>
</dbReference>
<comment type="pathway">
    <text evidence="2">Cell wall biogenesis; peptidoglycan biosynthesis.</text>
</comment>
<sequence>MTSLKWDGLKVVVAGIGISGFACADALLERGAQVTIIEADDSGNRRDRGTVLEVLGADIRFGAEHVAGLPDVGAELLIVSPGWDSEHPVVRDALAAGIPVWAEAELAWQLRPAEEPAPWLTITGTRGKATTATMLATMLSAHGRRATSTGQAGTSLLESVLHPQPYDVLAVQLSAHQLRWSSSLQPLASVCLNVGPAELAQDYGRIYENTEVACVYNVADPATEELVREADVIEGARAVGFSGGTPAVSMLGLVEDVLCDRAFVPQRTTSAAELGTTEDVRTAGAGVLAAHNVLNALAAASLARAYGVNPSAVRDGLRHYYPLTHRLNLLTRSAEVDWVDDSAATDAFAVAAGLSSFESVVWIAGGHGPAPVDLDATVQKYAGRLRGVVLLPGEGSVAIREALGRHAPDVPVFDSAVQETGEVPQIEPVMRAAVEQAEAVARAGDTVLLSPAFPAPAGEAFSARGQAFAAAVKDVA</sequence>
<keyword evidence="5" id="KW-0547">Nucleotide-binding</keyword>
<dbReference type="Proteomes" id="UP001138997">
    <property type="component" value="Unassembled WGS sequence"/>
</dbReference>
<dbReference type="InterPro" id="IPR036615">
    <property type="entry name" value="Mur_ligase_C_dom_sf"/>
</dbReference>
<dbReference type="PANTHER" id="PTHR43692:SF1">
    <property type="entry name" value="UDP-N-ACETYLMURAMOYLALANINE--D-GLUTAMATE LIGASE"/>
    <property type="match status" value="1"/>
</dbReference>
<evidence type="ECO:0000256" key="5">
    <source>
        <dbReference type="ARBA" id="ARBA00022741"/>
    </source>
</evidence>
<comment type="subcellular location">
    <subcellularLocation>
        <location evidence="1">Cytoplasm</location>
    </subcellularLocation>
</comment>
<dbReference type="SUPFAM" id="SSF53623">
    <property type="entry name" value="MurD-like peptide ligases, catalytic domain"/>
    <property type="match status" value="1"/>
</dbReference>
<evidence type="ECO:0000313" key="9">
    <source>
        <dbReference type="Proteomes" id="UP001138997"/>
    </source>
</evidence>
<feature type="domain" description="Mur ligase central" evidence="7">
    <location>
        <begin position="122"/>
        <end position="302"/>
    </location>
</feature>
<evidence type="ECO:0000313" key="8">
    <source>
        <dbReference type="EMBL" id="MCD5311482.1"/>
    </source>
</evidence>
<dbReference type="InterPro" id="IPR036565">
    <property type="entry name" value="Mur-like_cat_sf"/>
</dbReference>
<dbReference type="InterPro" id="IPR005762">
    <property type="entry name" value="MurD"/>
</dbReference>
<dbReference type="NCBIfam" id="TIGR01087">
    <property type="entry name" value="murD"/>
    <property type="match status" value="1"/>
</dbReference>
<protein>
    <submittedName>
        <fullName evidence="8">UDP-N-acetylmuramoyl-L-alanine--D-glutamate ligase</fullName>
        <ecNumber evidence="8">6.3.2.9</ecNumber>
    </submittedName>
</protein>
<dbReference type="InterPro" id="IPR013221">
    <property type="entry name" value="Mur_ligase_cen"/>
</dbReference>
<dbReference type="Pfam" id="PF21799">
    <property type="entry name" value="MurD-like_N"/>
    <property type="match status" value="1"/>
</dbReference>
<dbReference type="Gene3D" id="3.40.1190.10">
    <property type="entry name" value="Mur-like, catalytic domain"/>
    <property type="match status" value="1"/>
</dbReference>
<dbReference type="PROSITE" id="PS51257">
    <property type="entry name" value="PROKAR_LIPOPROTEIN"/>
    <property type="match status" value="1"/>
</dbReference>
<dbReference type="GO" id="GO:0051301">
    <property type="term" value="P:cell division"/>
    <property type="evidence" value="ECO:0007669"/>
    <property type="project" value="InterPro"/>
</dbReference>
<dbReference type="GO" id="GO:0008360">
    <property type="term" value="P:regulation of cell shape"/>
    <property type="evidence" value="ECO:0007669"/>
    <property type="project" value="InterPro"/>
</dbReference>
<keyword evidence="4 8" id="KW-0436">Ligase</keyword>
<keyword evidence="6" id="KW-0067">ATP-binding</keyword>
<dbReference type="EC" id="6.3.2.9" evidence="8"/>
<dbReference type="RefSeq" id="WP_231440713.1">
    <property type="nucleotide sequence ID" value="NZ_JAJOMB010000005.1"/>
</dbReference>
<evidence type="ECO:0000256" key="4">
    <source>
        <dbReference type="ARBA" id="ARBA00022598"/>
    </source>
</evidence>
<proteinExistence type="predicted"/>
<dbReference type="Pfam" id="PF08245">
    <property type="entry name" value="Mur_ligase_M"/>
    <property type="match status" value="1"/>
</dbReference>
<dbReference type="SUPFAM" id="SSF53244">
    <property type="entry name" value="MurD-like peptide ligases, peptide-binding domain"/>
    <property type="match status" value="1"/>
</dbReference>
<evidence type="ECO:0000259" key="7">
    <source>
        <dbReference type="Pfam" id="PF08245"/>
    </source>
</evidence>